<feature type="chain" id="PRO_5042254151" description="Secreted protein" evidence="1">
    <location>
        <begin position="28"/>
        <end position="98"/>
    </location>
</feature>
<feature type="signal peptide" evidence="1">
    <location>
        <begin position="1"/>
        <end position="27"/>
    </location>
</feature>
<protein>
    <recommendedName>
        <fullName evidence="4">Secreted protein</fullName>
    </recommendedName>
</protein>
<accession>A0AAE0YD63</accession>
<evidence type="ECO:0000313" key="3">
    <source>
        <dbReference type="Proteomes" id="UP001283361"/>
    </source>
</evidence>
<proteinExistence type="predicted"/>
<evidence type="ECO:0000256" key="1">
    <source>
        <dbReference type="SAM" id="SignalP"/>
    </source>
</evidence>
<evidence type="ECO:0000313" key="2">
    <source>
        <dbReference type="EMBL" id="KAK3741028.1"/>
    </source>
</evidence>
<keyword evidence="1" id="KW-0732">Signal</keyword>
<name>A0AAE0YD63_9GAST</name>
<evidence type="ECO:0008006" key="4">
    <source>
        <dbReference type="Google" id="ProtNLM"/>
    </source>
</evidence>
<dbReference type="EMBL" id="JAWDGP010006450">
    <property type="protein sequence ID" value="KAK3741028.1"/>
    <property type="molecule type" value="Genomic_DNA"/>
</dbReference>
<gene>
    <name evidence="2" type="ORF">RRG08_005718</name>
</gene>
<keyword evidence="3" id="KW-1185">Reference proteome</keyword>
<reference evidence="2" key="1">
    <citation type="journal article" date="2023" name="G3 (Bethesda)">
        <title>A reference genome for the long-term kleptoplast-retaining sea slug Elysia crispata morphotype clarki.</title>
        <authorList>
            <person name="Eastman K.E."/>
            <person name="Pendleton A.L."/>
            <person name="Shaikh M.A."/>
            <person name="Suttiyut T."/>
            <person name="Ogas R."/>
            <person name="Tomko P."/>
            <person name="Gavelis G."/>
            <person name="Widhalm J.R."/>
            <person name="Wisecaver J.H."/>
        </authorList>
    </citation>
    <scope>NUCLEOTIDE SEQUENCE</scope>
    <source>
        <strain evidence="2">ECLA1</strain>
    </source>
</reference>
<dbReference type="AlphaFoldDB" id="A0AAE0YD63"/>
<comment type="caution">
    <text evidence="2">The sequence shown here is derived from an EMBL/GenBank/DDBJ whole genome shotgun (WGS) entry which is preliminary data.</text>
</comment>
<organism evidence="2 3">
    <name type="scientific">Elysia crispata</name>
    <name type="common">lettuce slug</name>
    <dbReference type="NCBI Taxonomy" id="231223"/>
    <lineage>
        <taxon>Eukaryota</taxon>
        <taxon>Metazoa</taxon>
        <taxon>Spiralia</taxon>
        <taxon>Lophotrochozoa</taxon>
        <taxon>Mollusca</taxon>
        <taxon>Gastropoda</taxon>
        <taxon>Heterobranchia</taxon>
        <taxon>Euthyneura</taxon>
        <taxon>Panpulmonata</taxon>
        <taxon>Sacoglossa</taxon>
        <taxon>Placobranchoidea</taxon>
        <taxon>Plakobranchidae</taxon>
        <taxon>Elysia</taxon>
    </lineage>
</organism>
<dbReference type="Proteomes" id="UP001283361">
    <property type="component" value="Unassembled WGS sequence"/>
</dbReference>
<sequence>MRPRGEKKLLMLLQCFYIFLLTRIYLSEEVDDLSVFCDWCAGQNENYTVIRFFHWLIHFLRRFRSAKLSFPIRGHSYLECDRDMGLVNQKTDVELPED</sequence>